<protein>
    <submittedName>
        <fullName evidence="3">AsmA protein</fullName>
    </submittedName>
</protein>
<feature type="compositionally biased region" description="Gly residues" evidence="1">
    <location>
        <begin position="583"/>
        <end position="598"/>
    </location>
</feature>
<evidence type="ECO:0000313" key="3">
    <source>
        <dbReference type="EMBL" id="SHG42076.1"/>
    </source>
</evidence>
<evidence type="ECO:0000256" key="1">
    <source>
        <dbReference type="SAM" id="MobiDB-lite"/>
    </source>
</evidence>
<accession>A0A1M5JNB3</accession>
<feature type="domain" description="AsmA" evidence="2">
    <location>
        <begin position="292"/>
        <end position="483"/>
    </location>
</feature>
<proteinExistence type="predicted"/>
<dbReference type="InterPro" id="IPR007844">
    <property type="entry name" value="AsmA"/>
</dbReference>
<reference evidence="3 4" key="1">
    <citation type="submission" date="2016-11" db="EMBL/GenBank/DDBJ databases">
        <authorList>
            <person name="Jaros S."/>
            <person name="Januszkiewicz K."/>
            <person name="Wedrychowicz H."/>
        </authorList>
    </citation>
    <scope>NUCLEOTIDE SEQUENCE [LARGE SCALE GENOMIC DNA]</scope>
    <source>
        <strain evidence="3 4">GAS242</strain>
    </source>
</reference>
<gene>
    <name evidence="3" type="ORF">SAMN05444169_2370</name>
</gene>
<name>A0A1M5JNB3_9BRAD</name>
<dbReference type="InterPro" id="IPR052894">
    <property type="entry name" value="AsmA-related"/>
</dbReference>
<dbReference type="Pfam" id="PF05170">
    <property type="entry name" value="AsmA"/>
    <property type="match status" value="1"/>
</dbReference>
<dbReference type="Proteomes" id="UP000190675">
    <property type="component" value="Chromosome I"/>
</dbReference>
<organism evidence="3 4">
    <name type="scientific">Bradyrhizobium erythrophlei</name>
    <dbReference type="NCBI Taxonomy" id="1437360"/>
    <lineage>
        <taxon>Bacteria</taxon>
        <taxon>Pseudomonadati</taxon>
        <taxon>Pseudomonadota</taxon>
        <taxon>Alphaproteobacteria</taxon>
        <taxon>Hyphomicrobiales</taxon>
        <taxon>Nitrobacteraceae</taxon>
        <taxon>Bradyrhizobium</taxon>
    </lineage>
</organism>
<feature type="region of interest" description="Disordered" evidence="1">
    <location>
        <begin position="122"/>
        <end position="141"/>
    </location>
</feature>
<dbReference type="GO" id="GO:0090313">
    <property type="term" value="P:regulation of protein targeting to membrane"/>
    <property type="evidence" value="ECO:0007669"/>
    <property type="project" value="TreeGrafter"/>
</dbReference>
<dbReference type="PANTHER" id="PTHR30441:SF4">
    <property type="entry name" value="PROTEIN ASMA"/>
    <property type="match status" value="1"/>
</dbReference>
<feature type="region of interest" description="Disordered" evidence="1">
    <location>
        <begin position="583"/>
        <end position="671"/>
    </location>
</feature>
<dbReference type="AlphaFoldDB" id="A0A1M5JNB3"/>
<sequence>MRALKIAGSAVAAVIVVLALLAIVGIPSGFLTSAIQARVERDTGYRLTIAGATKVGVWPSLNVTLNDVTLQDPKDRDGTSRLTVGSVQADVTLGSVWSGHPQVTELVITRPVLHVPLLRERTGPLAPSRSPAPASGEPDATTPIIERVRVADGAVEFSNLRDRVNTRIDGINANAVMSDDRKIKITGSAKSGEQTLTFDIDATAPAHPGERQNIPVELKLKAPGALQAPLSAKAEVRLNGAVVMINGVSGTLGDGAFNGWAAADLSSKPLIKLDLDFQRLDVAGAAKGGASPAQGPQNSWSNTTIDLTGLNYVDVQARISAAEINIGEAHIAPAAIDGALAAGVLKARFANLGAYGGQASGDLIVDASMGSPTYTLQSDLAGVRALPLLRSAANFDKLDGKLQAKLALRSAGNSQRAIMSNLDGTVFAVFQDSAIRGLNVAQMIRSLTSGTLSGWQEGKEQTTDLTQLGASFRVEKGQATTSDLNLVGPLVKMTGAGTVDLGAQTLAFRVEPKLVLTTEGQGRASDPVGLGIPVVIDGPWAEPRIYPDMQGILDNPDAAYAKLKEMGKGLFGGNGSGLGGLGGLLGGGQDSDTNGGGNSSNPLGGTLGDTIGNLLQQGLGRSQGTGQGRSIPAPGSPAPTSPSPPAPNDSAPPPPQDSPAMNDVLRQLFNR</sequence>
<feature type="compositionally biased region" description="Pro residues" evidence="1">
    <location>
        <begin position="634"/>
        <end position="657"/>
    </location>
</feature>
<evidence type="ECO:0000313" key="4">
    <source>
        <dbReference type="Proteomes" id="UP000190675"/>
    </source>
</evidence>
<evidence type="ECO:0000259" key="2">
    <source>
        <dbReference type="Pfam" id="PF05170"/>
    </source>
</evidence>
<dbReference type="EMBL" id="LT670818">
    <property type="protein sequence ID" value="SHG42076.1"/>
    <property type="molecule type" value="Genomic_DNA"/>
</dbReference>
<dbReference type="GO" id="GO:0005886">
    <property type="term" value="C:plasma membrane"/>
    <property type="evidence" value="ECO:0007669"/>
    <property type="project" value="TreeGrafter"/>
</dbReference>
<dbReference type="OrthoDB" id="225437at2"/>
<feature type="compositionally biased region" description="Low complexity" evidence="1">
    <location>
        <begin position="126"/>
        <end position="135"/>
    </location>
</feature>
<dbReference type="PANTHER" id="PTHR30441">
    <property type="entry name" value="DUF748 DOMAIN-CONTAINING PROTEIN"/>
    <property type="match status" value="1"/>
</dbReference>
<dbReference type="RefSeq" id="WP_079573236.1">
    <property type="nucleotide sequence ID" value="NZ_LT670818.1"/>
</dbReference>